<dbReference type="InterPro" id="IPR031751">
    <property type="entry name" value="DUF4735"/>
</dbReference>
<evidence type="ECO:0000313" key="1">
    <source>
        <dbReference type="EMBL" id="CAH1643673.1"/>
    </source>
</evidence>
<dbReference type="EMBL" id="LR824534">
    <property type="protein sequence ID" value="CAH1643673.1"/>
    <property type="molecule type" value="Genomic_DNA"/>
</dbReference>
<dbReference type="PANTHER" id="PTHR33539">
    <property type="entry name" value="UPF0764 PROTEIN C16ORF89"/>
    <property type="match status" value="1"/>
</dbReference>
<dbReference type="GO" id="GO:0016020">
    <property type="term" value="C:membrane"/>
    <property type="evidence" value="ECO:0007669"/>
    <property type="project" value="TreeGrafter"/>
</dbReference>
<organism evidence="1 2">
    <name type="scientific">Spodoptera littoralis</name>
    <name type="common">Egyptian cotton leafworm</name>
    <dbReference type="NCBI Taxonomy" id="7109"/>
    <lineage>
        <taxon>Eukaryota</taxon>
        <taxon>Metazoa</taxon>
        <taxon>Ecdysozoa</taxon>
        <taxon>Arthropoda</taxon>
        <taxon>Hexapoda</taxon>
        <taxon>Insecta</taxon>
        <taxon>Pterygota</taxon>
        <taxon>Neoptera</taxon>
        <taxon>Endopterygota</taxon>
        <taxon>Lepidoptera</taxon>
        <taxon>Glossata</taxon>
        <taxon>Ditrysia</taxon>
        <taxon>Noctuoidea</taxon>
        <taxon>Noctuidae</taxon>
        <taxon>Amphipyrinae</taxon>
        <taxon>Spodoptera</taxon>
    </lineage>
</organism>
<gene>
    <name evidence="1" type="ORF">SPLIT_LOCUS9027</name>
</gene>
<name>A0A9P0IB56_SPOLI</name>
<protein>
    <submittedName>
        <fullName evidence="1">Uncharacterized protein</fullName>
    </submittedName>
</protein>
<keyword evidence="2" id="KW-1185">Reference proteome</keyword>
<sequence length="326" mass="37749">MDVNMNWAHLVFGVSVHQILKAKNETLPSNLVDRFDKWLRNYKIASDYFHANVAKLKKTHKFEANIFKASEVSREIRISYLHYNMSLWVPFEKFNLELLKRTTIYDRQQLENMYGQWITYANSIANVLMMVPSPDESDSCVGHLEHQPIFQSTLTNQAKCNVPKNCKLYLEAGSGFGYALLHRILLLVNSRYGRNCAIFSEKEDKYLTDKLCFMAYNENQYIALSDFAVPDLFGESIALCGLLGHAHFLTNFWVKSIMMHQKVDGCFMGDVSKSNEDFNEKIENETKQWSFSRDSDMLNGLCNKHMTSIALVVVTNVVRFITETYY</sequence>
<dbReference type="GO" id="GO:0005829">
    <property type="term" value="C:cytosol"/>
    <property type="evidence" value="ECO:0007669"/>
    <property type="project" value="TreeGrafter"/>
</dbReference>
<reference evidence="1" key="1">
    <citation type="submission" date="2022-02" db="EMBL/GenBank/DDBJ databases">
        <authorList>
            <person name="King R."/>
        </authorList>
    </citation>
    <scope>NUCLEOTIDE SEQUENCE</scope>
</reference>
<dbReference type="Proteomes" id="UP001153321">
    <property type="component" value="Chromosome 3"/>
</dbReference>
<accession>A0A9P0IB56</accession>
<dbReference type="PANTHER" id="PTHR33539:SF1">
    <property type="entry name" value="UPF0764 PROTEIN C16ORF89"/>
    <property type="match status" value="1"/>
</dbReference>
<dbReference type="AlphaFoldDB" id="A0A9P0IB56"/>
<proteinExistence type="predicted"/>
<dbReference type="Pfam" id="PF15882">
    <property type="entry name" value="DUF4735"/>
    <property type="match status" value="1"/>
</dbReference>
<evidence type="ECO:0000313" key="2">
    <source>
        <dbReference type="Proteomes" id="UP001153321"/>
    </source>
</evidence>